<dbReference type="InterPro" id="IPR036291">
    <property type="entry name" value="NAD(P)-bd_dom_sf"/>
</dbReference>
<dbReference type="Gene3D" id="3.40.50.720">
    <property type="entry name" value="NAD(P)-binding Rossmann-like Domain"/>
    <property type="match status" value="1"/>
</dbReference>
<evidence type="ECO:0000256" key="1">
    <source>
        <dbReference type="ARBA" id="ARBA00005010"/>
    </source>
</evidence>
<keyword evidence="4" id="KW-0520">NAD</keyword>
<sequence>MRERYPRFPVFIRLDDRQILFFGAGSVAKRRIQVLLSFGAKIQVIAPKIPGSVEEQFRTWIKTGQVHYKKKQFEETDLEKSMFMVFAATDKPEVNAMIARLCRKRGIPVNNASDASDCDFFFPSVVRKEDIVIGITGNGEDHRKVREVREMIQWKSDEKEEHICL</sequence>
<comment type="caution">
    <text evidence="7">The sequence shown here is derived from an EMBL/GenBank/DDBJ whole genome shotgun (WGS) entry which is preliminary data.</text>
</comment>
<evidence type="ECO:0000256" key="5">
    <source>
        <dbReference type="ARBA" id="ARBA00023244"/>
    </source>
</evidence>
<dbReference type="Proteomes" id="UP000779049">
    <property type="component" value="Unassembled WGS sequence"/>
</dbReference>
<evidence type="ECO:0000256" key="4">
    <source>
        <dbReference type="ARBA" id="ARBA00023027"/>
    </source>
</evidence>
<comment type="pathway">
    <text evidence="1">Porphyrin-containing compound metabolism; siroheme biosynthesis; sirohydrochlorin from precorrin-2: step 1/1.</text>
</comment>
<reference evidence="7 8" key="1">
    <citation type="journal article" date="2020" name="New Microbes New Infect">
        <title>Sellimonas caecigallum sp. nov., description and genome sequence of a new member of the Sellimonas genus isolated from the cecum of feral chicken.</title>
        <authorList>
            <person name="Wongkuna S."/>
            <person name="Ghimire S."/>
            <person name="Antony L."/>
            <person name="Chankhamhaengdecha S."/>
            <person name="Janvilisri T."/>
            <person name="Scaria J."/>
        </authorList>
    </citation>
    <scope>NUCLEOTIDE SEQUENCE [LARGE SCALE GENOMIC DNA]</scope>
    <source>
        <strain evidence="7 8">SW451</strain>
    </source>
</reference>
<dbReference type="EC" id="1.3.1.76" evidence="2"/>
<proteinExistence type="predicted"/>
<evidence type="ECO:0000313" key="7">
    <source>
        <dbReference type="EMBL" id="MBY0757598.1"/>
    </source>
</evidence>
<evidence type="ECO:0000256" key="2">
    <source>
        <dbReference type="ARBA" id="ARBA00012400"/>
    </source>
</evidence>
<dbReference type="RefSeq" id="WP_087211151.1">
    <property type="nucleotide sequence ID" value="NZ_CP173660.1"/>
</dbReference>
<accession>A0ABS7L3G7</accession>
<keyword evidence="3" id="KW-0560">Oxidoreductase</keyword>
<keyword evidence="8" id="KW-1185">Reference proteome</keyword>
<protein>
    <recommendedName>
        <fullName evidence="2">precorrin-2 dehydrogenase</fullName>
        <ecNumber evidence="2">1.3.1.76</ecNumber>
    </recommendedName>
</protein>
<organism evidence="7 8">
    <name type="scientific">Sellimonas caecigallum</name>
    <dbReference type="NCBI Taxonomy" id="2592333"/>
    <lineage>
        <taxon>Bacteria</taxon>
        <taxon>Bacillati</taxon>
        <taxon>Bacillota</taxon>
        <taxon>Clostridia</taxon>
        <taxon>Lachnospirales</taxon>
        <taxon>Lachnospiraceae</taxon>
        <taxon>Sellimonas</taxon>
    </lineage>
</organism>
<gene>
    <name evidence="7" type="ORF">FLB61_00505</name>
</gene>
<dbReference type="InterPro" id="IPR006367">
    <property type="entry name" value="Sirohaem_synthase_N"/>
</dbReference>
<dbReference type="PANTHER" id="PTHR35330">
    <property type="entry name" value="SIROHEME BIOSYNTHESIS PROTEIN MET8"/>
    <property type="match status" value="1"/>
</dbReference>
<dbReference type="NCBIfam" id="TIGR01470">
    <property type="entry name" value="cysG_Nterm"/>
    <property type="match status" value="1"/>
</dbReference>
<dbReference type="EMBL" id="VIRV01000001">
    <property type="protein sequence ID" value="MBY0757598.1"/>
    <property type="molecule type" value="Genomic_DNA"/>
</dbReference>
<keyword evidence="5" id="KW-0627">Porphyrin biosynthesis</keyword>
<dbReference type="SUPFAM" id="SSF51735">
    <property type="entry name" value="NAD(P)-binding Rossmann-fold domains"/>
    <property type="match status" value="1"/>
</dbReference>
<comment type="catalytic activity">
    <reaction evidence="6">
        <text>precorrin-2 + NAD(+) = sirohydrochlorin + NADH + 2 H(+)</text>
        <dbReference type="Rhea" id="RHEA:15613"/>
        <dbReference type="ChEBI" id="CHEBI:15378"/>
        <dbReference type="ChEBI" id="CHEBI:57540"/>
        <dbReference type="ChEBI" id="CHEBI:57945"/>
        <dbReference type="ChEBI" id="CHEBI:58351"/>
        <dbReference type="ChEBI" id="CHEBI:58827"/>
        <dbReference type="EC" id="1.3.1.76"/>
    </reaction>
</comment>
<evidence type="ECO:0000256" key="6">
    <source>
        <dbReference type="ARBA" id="ARBA00047561"/>
    </source>
</evidence>
<evidence type="ECO:0000313" key="8">
    <source>
        <dbReference type="Proteomes" id="UP000779049"/>
    </source>
</evidence>
<dbReference type="InterPro" id="IPR028161">
    <property type="entry name" value="Met8-like"/>
</dbReference>
<evidence type="ECO:0000256" key="3">
    <source>
        <dbReference type="ARBA" id="ARBA00023002"/>
    </source>
</evidence>
<dbReference type="PANTHER" id="PTHR35330:SF1">
    <property type="entry name" value="SIROHEME BIOSYNTHESIS PROTEIN MET8"/>
    <property type="match status" value="1"/>
</dbReference>
<name>A0ABS7L3G7_9FIRM</name>
<dbReference type="Pfam" id="PF13241">
    <property type="entry name" value="NAD_binding_7"/>
    <property type="match status" value="1"/>
</dbReference>